<evidence type="ECO:0000256" key="1">
    <source>
        <dbReference type="SAM" id="Phobius"/>
    </source>
</evidence>
<keyword evidence="3" id="KW-1185">Reference proteome</keyword>
<proteinExistence type="predicted"/>
<evidence type="ECO:0000313" key="2">
    <source>
        <dbReference type="EMBL" id="MDJ1185890.1"/>
    </source>
</evidence>
<sequence length="158" mass="18518">MRYRHGFLYITLVAIALINPLIPINLISKPAIAQSRLRPRDIWRLVYQQVPDIPLENHYISKLDGEPRPDNTLVLRIIRYHMFVKTRTPQYRLDWKLTLADYMGANELMYERVYPSGEVLVENPLEGDRQAVRNMTRSQRNALVDALVNAYISPTQRD</sequence>
<evidence type="ECO:0000313" key="3">
    <source>
        <dbReference type="Proteomes" id="UP001232992"/>
    </source>
</evidence>
<reference evidence="2 3" key="1">
    <citation type="submission" date="2023-01" db="EMBL/GenBank/DDBJ databases">
        <title>Novel diversity within Roseofilum (Cyanobacteria; Desertifilaceae) from marine benthic mats with descriptions of four novel species.</title>
        <authorList>
            <person name="Wang Y."/>
            <person name="Berthold D.E."/>
            <person name="Hu J."/>
            <person name="Lefler F.W."/>
            <person name="Laughinghouse H.D. IV."/>
        </authorList>
    </citation>
    <scope>NUCLEOTIDE SEQUENCE [LARGE SCALE GENOMIC DNA]</scope>
    <source>
        <strain evidence="2 3">BLCC-M143</strain>
    </source>
</reference>
<dbReference type="RefSeq" id="WP_283760525.1">
    <property type="nucleotide sequence ID" value="NZ_JAQOSQ010000059.1"/>
</dbReference>
<protein>
    <submittedName>
        <fullName evidence="2">Uncharacterized protein</fullName>
    </submittedName>
</protein>
<dbReference type="EMBL" id="JAQOSQ010000059">
    <property type="protein sequence ID" value="MDJ1185890.1"/>
    <property type="molecule type" value="Genomic_DNA"/>
</dbReference>
<accession>A0ABT7C391</accession>
<organism evidence="2 3">
    <name type="scientific">Roseofilum casamattae BLCC-M143</name>
    <dbReference type="NCBI Taxonomy" id="3022442"/>
    <lineage>
        <taxon>Bacteria</taxon>
        <taxon>Bacillati</taxon>
        <taxon>Cyanobacteriota</taxon>
        <taxon>Cyanophyceae</taxon>
        <taxon>Desertifilales</taxon>
        <taxon>Desertifilaceae</taxon>
        <taxon>Roseofilum</taxon>
        <taxon>Roseofilum casamattae</taxon>
    </lineage>
</organism>
<feature type="transmembrane region" description="Helical" evidence="1">
    <location>
        <begin position="6"/>
        <end position="28"/>
    </location>
</feature>
<comment type="caution">
    <text evidence="2">The sequence shown here is derived from an EMBL/GenBank/DDBJ whole genome shotgun (WGS) entry which is preliminary data.</text>
</comment>
<keyword evidence="1" id="KW-0472">Membrane</keyword>
<keyword evidence="1" id="KW-1133">Transmembrane helix</keyword>
<gene>
    <name evidence="2" type="ORF">PMH09_22165</name>
</gene>
<name>A0ABT7C391_9CYAN</name>
<keyword evidence="1" id="KW-0812">Transmembrane</keyword>
<dbReference type="Proteomes" id="UP001232992">
    <property type="component" value="Unassembled WGS sequence"/>
</dbReference>